<dbReference type="GO" id="GO:0005262">
    <property type="term" value="F:calcium channel activity"/>
    <property type="evidence" value="ECO:0007669"/>
    <property type="project" value="TreeGrafter"/>
</dbReference>
<keyword evidence="4" id="KW-0109">Calcium transport</keyword>
<dbReference type="EMBL" id="NCKU01004973">
    <property type="protein sequence ID" value="RWS05183.1"/>
    <property type="molecule type" value="Genomic_DNA"/>
</dbReference>
<comment type="caution">
    <text evidence="12">The sequence shown here is derived from an EMBL/GenBank/DDBJ whole genome shotgun (WGS) entry which is preliminary data.</text>
</comment>
<dbReference type="EMBL" id="NCKU01003206">
    <property type="protein sequence ID" value="RWS07963.1"/>
    <property type="molecule type" value="Genomic_DNA"/>
</dbReference>
<evidence type="ECO:0000256" key="6">
    <source>
        <dbReference type="ARBA" id="ARBA00022989"/>
    </source>
</evidence>
<feature type="transmembrane region" description="Helical" evidence="8">
    <location>
        <begin position="39"/>
        <end position="60"/>
    </location>
</feature>
<evidence type="ECO:0000256" key="1">
    <source>
        <dbReference type="ARBA" id="ARBA00004141"/>
    </source>
</evidence>
<dbReference type="AlphaFoldDB" id="A0A3S3P975"/>
<feature type="domain" description="Sodium/calcium exchanger membrane region" evidence="9">
    <location>
        <begin position="1"/>
        <end position="81"/>
    </location>
</feature>
<keyword evidence="7 8" id="KW-0472">Membrane</keyword>
<keyword evidence="5 8" id="KW-0812">Transmembrane</keyword>
<evidence type="ECO:0000256" key="5">
    <source>
        <dbReference type="ARBA" id="ARBA00022692"/>
    </source>
</evidence>
<dbReference type="Pfam" id="PF01699">
    <property type="entry name" value="Na_Ca_ex"/>
    <property type="match status" value="1"/>
</dbReference>
<protein>
    <submittedName>
        <fullName evidence="12">Sodium/potassium/calcium exchanger 3-like protein</fullName>
    </submittedName>
</protein>
<gene>
    <name evidence="10" type="ORF">B4U79_01687</name>
    <name evidence="11" type="ORF">B4U79_10383</name>
    <name evidence="12" type="ORF">B4U79_10670</name>
</gene>
<name>A0A3S3P975_9ACAR</name>
<organism evidence="12 13">
    <name type="scientific">Dinothrombium tinctorium</name>
    <dbReference type="NCBI Taxonomy" id="1965070"/>
    <lineage>
        <taxon>Eukaryota</taxon>
        <taxon>Metazoa</taxon>
        <taxon>Ecdysozoa</taxon>
        <taxon>Arthropoda</taxon>
        <taxon>Chelicerata</taxon>
        <taxon>Arachnida</taxon>
        <taxon>Acari</taxon>
        <taxon>Acariformes</taxon>
        <taxon>Trombidiformes</taxon>
        <taxon>Prostigmata</taxon>
        <taxon>Anystina</taxon>
        <taxon>Parasitengona</taxon>
        <taxon>Trombidioidea</taxon>
        <taxon>Trombidiidae</taxon>
        <taxon>Dinothrombium</taxon>
    </lineage>
</organism>
<reference evidence="12" key="2">
    <citation type="submission" date="2018-11" db="EMBL/GenBank/DDBJ databases">
        <title>Trombidioid mite genomics.</title>
        <authorList>
            <person name="Dong X."/>
        </authorList>
    </citation>
    <scope>NUCLEOTIDE SEQUENCE</scope>
    <source>
        <strain evidence="12">UoL-WK</strain>
    </source>
</reference>
<evidence type="ECO:0000256" key="7">
    <source>
        <dbReference type="ARBA" id="ARBA00023136"/>
    </source>
</evidence>
<dbReference type="Gene3D" id="1.20.1420.30">
    <property type="entry name" value="NCX, central ion-binding region"/>
    <property type="match status" value="1"/>
</dbReference>
<evidence type="ECO:0000256" key="8">
    <source>
        <dbReference type="SAM" id="Phobius"/>
    </source>
</evidence>
<dbReference type="EMBL" id="NCKU01004104">
    <property type="protein sequence ID" value="RWS06444.1"/>
    <property type="molecule type" value="Genomic_DNA"/>
</dbReference>
<sequence>MALSNTIGSNIFDIEVCLSLPWFIKTVIFGESIHLHDKNLVVCVIILFASVWISISLLSITRWRLTKTLGSSFILFYLAFI</sequence>
<dbReference type="OrthoDB" id="2127281at2759"/>
<dbReference type="InterPro" id="IPR004837">
    <property type="entry name" value="NaCa_Exmemb"/>
</dbReference>
<evidence type="ECO:0000313" key="11">
    <source>
        <dbReference type="EMBL" id="RWS06444.1"/>
    </source>
</evidence>
<evidence type="ECO:0000313" key="13">
    <source>
        <dbReference type="Proteomes" id="UP000285301"/>
    </source>
</evidence>
<comment type="similarity">
    <text evidence="2">Belongs to the Ca(2+):cation antiporter (CaCA) (TC 2.A.19) family. SLC24A subfamily.</text>
</comment>
<evidence type="ECO:0000256" key="2">
    <source>
        <dbReference type="ARBA" id="ARBA00005364"/>
    </source>
</evidence>
<keyword evidence="4" id="KW-0813">Transport</keyword>
<evidence type="ECO:0000256" key="3">
    <source>
        <dbReference type="ARBA" id="ARBA00022449"/>
    </source>
</evidence>
<reference evidence="12 13" key="1">
    <citation type="journal article" date="2018" name="Gigascience">
        <title>Genomes of trombidid mites reveal novel predicted allergens and laterally-transferred genes associated with secondary metabolism.</title>
        <authorList>
            <person name="Dong X."/>
            <person name="Chaisiri K."/>
            <person name="Xia D."/>
            <person name="Armstrong S.D."/>
            <person name="Fang Y."/>
            <person name="Donnelly M.J."/>
            <person name="Kadowaki T."/>
            <person name="McGarry J.W."/>
            <person name="Darby A.C."/>
            <person name="Makepeace B.L."/>
        </authorList>
    </citation>
    <scope>NUCLEOTIDE SEQUENCE [LARGE SCALE GENOMIC DNA]</scope>
    <source>
        <strain evidence="12">UoL-WK</strain>
    </source>
</reference>
<evidence type="ECO:0000256" key="4">
    <source>
        <dbReference type="ARBA" id="ARBA00022568"/>
    </source>
</evidence>
<evidence type="ECO:0000259" key="9">
    <source>
        <dbReference type="Pfam" id="PF01699"/>
    </source>
</evidence>
<keyword evidence="3" id="KW-0050">Antiport</keyword>
<dbReference type="PANTHER" id="PTHR10846">
    <property type="entry name" value="SODIUM/POTASSIUM/CALCIUM EXCHANGER"/>
    <property type="match status" value="1"/>
</dbReference>
<dbReference type="InterPro" id="IPR044880">
    <property type="entry name" value="NCX_ion-bd_dom_sf"/>
</dbReference>
<dbReference type="STRING" id="1965070.A0A3S3P975"/>
<comment type="subcellular location">
    <subcellularLocation>
        <location evidence="1">Membrane</location>
        <topology evidence="1">Multi-pass membrane protein</topology>
    </subcellularLocation>
</comment>
<keyword evidence="13" id="KW-1185">Reference proteome</keyword>
<evidence type="ECO:0000313" key="12">
    <source>
        <dbReference type="EMBL" id="RWS07963.1"/>
    </source>
</evidence>
<proteinExistence type="inferred from homology"/>
<accession>A0A3S3P975</accession>
<keyword evidence="4" id="KW-0406">Ion transport</keyword>
<dbReference type="GO" id="GO:0006874">
    <property type="term" value="P:intracellular calcium ion homeostasis"/>
    <property type="evidence" value="ECO:0007669"/>
    <property type="project" value="TreeGrafter"/>
</dbReference>
<dbReference type="InterPro" id="IPR004481">
    <property type="entry name" value="K/Na/Ca-exchanger"/>
</dbReference>
<dbReference type="GO" id="GO:0005886">
    <property type="term" value="C:plasma membrane"/>
    <property type="evidence" value="ECO:0007669"/>
    <property type="project" value="TreeGrafter"/>
</dbReference>
<feature type="non-terminal residue" evidence="12">
    <location>
        <position position="81"/>
    </location>
</feature>
<keyword evidence="6 8" id="KW-1133">Transmembrane helix</keyword>
<dbReference type="GO" id="GO:0008273">
    <property type="term" value="F:calcium, potassium:sodium antiporter activity"/>
    <property type="evidence" value="ECO:0007669"/>
    <property type="project" value="TreeGrafter"/>
</dbReference>
<evidence type="ECO:0000313" key="10">
    <source>
        <dbReference type="EMBL" id="RWS05183.1"/>
    </source>
</evidence>
<keyword evidence="4" id="KW-0106">Calcium</keyword>
<dbReference type="Proteomes" id="UP000285301">
    <property type="component" value="Unassembled WGS sequence"/>
</dbReference>
<dbReference type="PANTHER" id="PTHR10846:SF73">
    <property type="entry name" value="SODIUM_CALCIUM EXCHANGER MEMBRANE REGION DOMAIN-CONTAINING PROTEIN"/>
    <property type="match status" value="1"/>
</dbReference>